<gene>
    <name evidence="9" type="ORF">HJC23_003700</name>
</gene>
<dbReference type="Proteomes" id="UP001516023">
    <property type="component" value="Unassembled WGS sequence"/>
</dbReference>
<evidence type="ECO:0000256" key="1">
    <source>
        <dbReference type="ARBA" id="ARBA00000707"/>
    </source>
</evidence>
<evidence type="ECO:0000259" key="8">
    <source>
        <dbReference type="PROSITE" id="PS50235"/>
    </source>
</evidence>
<evidence type="ECO:0000256" key="4">
    <source>
        <dbReference type="ARBA" id="ARBA00022786"/>
    </source>
</evidence>
<dbReference type="GO" id="GO:0004843">
    <property type="term" value="F:cysteine-type deubiquitinase activity"/>
    <property type="evidence" value="ECO:0007669"/>
    <property type="project" value="UniProtKB-UniRule"/>
</dbReference>
<reference evidence="9 10" key="1">
    <citation type="journal article" date="2020" name="G3 (Bethesda)">
        <title>Improved Reference Genome for Cyclotella cryptica CCMP332, a Model for Cell Wall Morphogenesis, Salinity Adaptation, and Lipid Production in Diatoms (Bacillariophyta).</title>
        <authorList>
            <person name="Roberts W.R."/>
            <person name="Downey K.M."/>
            <person name="Ruck E.C."/>
            <person name="Traller J.C."/>
            <person name="Alverson A.J."/>
        </authorList>
    </citation>
    <scope>NUCLEOTIDE SEQUENCE [LARGE SCALE GENOMIC DNA]</scope>
    <source>
        <strain evidence="9 10">CCMP332</strain>
    </source>
</reference>
<dbReference type="InterPro" id="IPR050164">
    <property type="entry name" value="Peptidase_C19"/>
</dbReference>
<feature type="domain" description="USP" evidence="8">
    <location>
        <begin position="120"/>
        <end position="678"/>
    </location>
</feature>
<comment type="catalytic activity">
    <reaction evidence="1 7">
        <text>Thiol-dependent hydrolysis of ester, thioester, amide, peptide and isopeptide bonds formed by the C-terminal Gly of ubiquitin (a 76-residue protein attached to proteins as an intracellular targeting signal).</text>
        <dbReference type="EC" id="3.4.19.12"/>
    </reaction>
</comment>
<keyword evidence="5 7" id="KW-0378">Hydrolase</keyword>
<dbReference type="Pfam" id="PF00443">
    <property type="entry name" value="UCH"/>
    <property type="match status" value="1"/>
</dbReference>
<evidence type="ECO:0000256" key="3">
    <source>
        <dbReference type="ARBA" id="ARBA00022670"/>
    </source>
</evidence>
<dbReference type="InterPro" id="IPR001394">
    <property type="entry name" value="Peptidase_C19_UCH"/>
</dbReference>
<evidence type="ECO:0000313" key="9">
    <source>
        <dbReference type="EMBL" id="KAL3803646.1"/>
    </source>
</evidence>
<comment type="similarity">
    <text evidence="2 7">Belongs to the peptidase C19 family.</text>
</comment>
<proteinExistence type="inferred from homology"/>
<name>A0ABD3QVH3_9STRA</name>
<dbReference type="InterPro" id="IPR038765">
    <property type="entry name" value="Papain-like_cys_pep_sf"/>
</dbReference>
<dbReference type="EC" id="3.4.19.12" evidence="7"/>
<evidence type="ECO:0000256" key="5">
    <source>
        <dbReference type="ARBA" id="ARBA00022801"/>
    </source>
</evidence>
<keyword evidence="3 7" id="KW-0645">Protease</keyword>
<dbReference type="PANTHER" id="PTHR24006">
    <property type="entry name" value="UBIQUITIN CARBOXYL-TERMINAL HYDROLASE"/>
    <property type="match status" value="1"/>
</dbReference>
<organism evidence="9 10">
    <name type="scientific">Cyclotella cryptica</name>
    <dbReference type="NCBI Taxonomy" id="29204"/>
    <lineage>
        <taxon>Eukaryota</taxon>
        <taxon>Sar</taxon>
        <taxon>Stramenopiles</taxon>
        <taxon>Ochrophyta</taxon>
        <taxon>Bacillariophyta</taxon>
        <taxon>Coscinodiscophyceae</taxon>
        <taxon>Thalassiosirophycidae</taxon>
        <taxon>Stephanodiscales</taxon>
        <taxon>Stephanodiscaceae</taxon>
        <taxon>Cyclotella</taxon>
    </lineage>
</organism>
<dbReference type="CDD" id="cd02257">
    <property type="entry name" value="Peptidase_C19"/>
    <property type="match status" value="1"/>
</dbReference>
<evidence type="ECO:0000256" key="2">
    <source>
        <dbReference type="ARBA" id="ARBA00009085"/>
    </source>
</evidence>
<dbReference type="SUPFAM" id="SSF54001">
    <property type="entry name" value="Cysteine proteinases"/>
    <property type="match status" value="1"/>
</dbReference>
<keyword evidence="4 7" id="KW-0833">Ubl conjugation pathway</keyword>
<dbReference type="PANTHER" id="PTHR24006:SF888">
    <property type="entry name" value="UBIQUITIN CARBOXYL-TERMINAL HYDROLASE 30"/>
    <property type="match status" value="1"/>
</dbReference>
<dbReference type="Gene3D" id="3.90.70.10">
    <property type="entry name" value="Cysteine proteinases"/>
    <property type="match status" value="1"/>
</dbReference>
<evidence type="ECO:0000313" key="10">
    <source>
        <dbReference type="Proteomes" id="UP001516023"/>
    </source>
</evidence>
<dbReference type="PROSITE" id="PS50235">
    <property type="entry name" value="USP_3"/>
    <property type="match status" value="1"/>
</dbReference>
<accession>A0ABD3QVH3</accession>
<keyword evidence="6 7" id="KW-0788">Thiol protease</keyword>
<dbReference type="PROSITE" id="PS00972">
    <property type="entry name" value="USP_1"/>
    <property type="match status" value="1"/>
</dbReference>
<evidence type="ECO:0000256" key="7">
    <source>
        <dbReference type="RuleBase" id="RU366025"/>
    </source>
</evidence>
<dbReference type="PROSITE" id="PS00973">
    <property type="entry name" value="USP_2"/>
    <property type="match status" value="1"/>
</dbReference>
<comment type="caution">
    <text evidence="9">The sequence shown here is derived from an EMBL/GenBank/DDBJ whole genome shotgun (WGS) entry which is preliminary data.</text>
</comment>
<protein>
    <recommendedName>
        <fullName evidence="7">Ubiquitin carboxyl-terminal hydrolase</fullName>
        <ecNumber evidence="7">3.4.19.12</ecNumber>
    </recommendedName>
</protein>
<keyword evidence="10" id="KW-1185">Reference proteome</keyword>
<dbReference type="AlphaFoldDB" id="A0ABD3QVH3"/>
<dbReference type="EMBL" id="JABMIG020000012">
    <property type="protein sequence ID" value="KAL3803646.1"/>
    <property type="molecule type" value="Genomic_DNA"/>
</dbReference>
<dbReference type="GO" id="GO:0006508">
    <property type="term" value="P:proteolysis"/>
    <property type="evidence" value="ECO:0007669"/>
    <property type="project" value="UniProtKB-KW"/>
</dbReference>
<dbReference type="InterPro" id="IPR028889">
    <property type="entry name" value="USP"/>
</dbReference>
<evidence type="ECO:0000256" key="6">
    <source>
        <dbReference type="ARBA" id="ARBA00022807"/>
    </source>
</evidence>
<dbReference type="InterPro" id="IPR018200">
    <property type="entry name" value="USP_CS"/>
</dbReference>
<sequence length="679" mass="76124">MVLLIDNNPEGGQASNHNFVSFALLLASDVAGAGLGFVLPSFLPVTWPLPRIGPPKSTSAHCNKGRQTAELGADVCETERAPIVEAGPFHSTNERTEHPGINTGISRNLMAKEPSIISIKGLRNSGQTCYANSVFQALASLSPLCAYLEQMQRHDVPANRLACELYQTVQYINGHQPTDGFPRTKRNLVSTMLSAFTEPSSNAFLKRGHPQTVMDIVARHHSQFRSRSNQMFAGTSEQQDAHEFFISLMNVLSVEYENWKLCAGSSIMDIFGHATELSATGDDKSTSTIQDGLINSQIHKVSDNKKEHDRAYDSLNNDGYKYQEEKKHDDFIHEQALFFQHAQQYSSDKVLQGTRFSNSIGLSELTENSTIQEFPFDGWLGSTIKCTTCHHIRPVRSTPFVALSLPVANNPSGSLHHFLSLEYGGFFTAERVSDVLCLSCAIQKHLDELEEEELMLTSAIASIQKRHRGSATAKQQSGRSCNEDILGLIKESQRIRARAAWLRTLDPDADEEVSDHGEFSIDEFELIQGTDKSSLTRLKPIRGDALKATLIMRPPKVFCIHAQRRHYDFRSQQILKIRHHVDFSEVLDVSDYYAYAENSFEQRQCASNNATIKNKLLYKLMSVIEHQGGAFGGHYRTYRRSNWTDDSKWVLVSDESVSPRSWDDVKSCQAYMLFYVALS</sequence>